<accession>A0A7J7VIY1</accession>
<evidence type="ECO:0000313" key="1">
    <source>
        <dbReference type="EMBL" id="KAF6324906.1"/>
    </source>
</evidence>
<proteinExistence type="predicted"/>
<dbReference type="Proteomes" id="UP000527355">
    <property type="component" value="Unassembled WGS sequence"/>
</dbReference>
<comment type="caution">
    <text evidence="1">The sequence shown here is derived from an EMBL/GenBank/DDBJ whole genome shotgun (WGS) entry which is preliminary data.</text>
</comment>
<protein>
    <submittedName>
        <fullName evidence="1">Uncharacterized protein</fullName>
    </submittedName>
</protein>
<keyword evidence="2" id="KW-1185">Reference proteome</keyword>
<name>A0A7J7VIY1_MYOMY</name>
<organism evidence="1 2">
    <name type="scientific">Myotis myotis</name>
    <name type="common">Greater mouse-eared bat</name>
    <name type="synonym">Vespertilio myotis</name>
    <dbReference type="NCBI Taxonomy" id="51298"/>
    <lineage>
        <taxon>Eukaryota</taxon>
        <taxon>Metazoa</taxon>
        <taxon>Chordata</taxon>
        <taxon>Craniata</taxon>
        <taxon>Vertebrata</taxon>
        <taxon>Euteleostomi</taxon>
        <taxon>Mammalia</taxon>
        <taxon>Eutheria</taxon>
        <taxon>Laurasiatheria</taxon>
        <taxon>Chiroptera</taxon>
        <taxon>Yangochiroptera</taxon>
        <taxon>Vespertilionidae</taxon>
        <taxon>Myotis</taxon>
    </lineage>
</organism>
<dbReference type="AlphaFoldDB" id="A0A7J7VIY1"/>
<evidence type="ECO:0000313" key="2">
    <source>
        <dbReference type="Proteomes" id="UP000527355"/>
    </source>
</evidence>
<gene>
    <name evidence="1" type="ORF">mMyoMyo1_008357</name>
</gene>
<sequence>MVPGPCGCPDVLRSPSGLGPQGTHQGPSLQLVCVGRTVWGERDGQGRKLKHLLYPPRSAPMSSSLLSRCRSFPSGSLKQCPFLWGPWRGDGWSPFSPMSQAVASVPLCLCLRSVWGGTFMHFVSPSQLPSTPSLPAWIPSLVVQGSGPPSMYPPPSLLPPPASLGFCFDTNL</sequence>
<dbReference type="EMBL" id="JABWUV010000010">
    <property type="protein sequence ID" value="KAF6324906.1"/>
    <property type="molecule type" value="Genomic_DNA"/>
</dbReference>
<reference evidence="1 2" key="1">
    <citation type="journal article" date="2020" name="Nature">
        <title>Six reference-quality genomes reveal evolution of bat adaptations.</title>
        <authorList>
            <person name="Jebb D."/>
            <person name="Huang Z."/>
            <person name="Pippel M."/>
            <person name="Hughes G.M."/>
            <person name="Lavrichenko K."/>
            <person name="Devanna P."/>
            <person name="Winkler S."/>
            <person name="Jermiin L.S."/>
            <person name="Skirmuntt E.C."/>
            <person name="Katzourakis A."/>
            <person name="Burkitt-Gray L."/>
            <person name="Ray D.A."/>
            <person name="Sullivan K.A.M."/>
            <person name="Roscito J.G."/>
            <person name="Kirilenko B.M."/>
            <person name="Davalos L.M."/>
            <person name="Corthals A.P."/>
            <person name="Power M.L."/>
            <person name="Jones G."/>
            <person name="Ransome R.D."/>
            <person name="Dechmann D.K.N."/>
            <person name="Locatelli A.G."/>
            <person name="Puechmaille S.J."/>
            <person name="Fedrigo O."/>
            <person name="Jarvis E.D."/>
            <person name="Hiller M."/>
            <person name="Vernes S.C."/>
            <person name="Myers E.W."/>
            <person name="Teeling E.C."/>
        </authorList>
    </citation>
    <scope>NUCLEOTIDE SEQUENCE [LARGE SCALE GENOMIC DNA]</scope>
    <source>
        <strain evidence="1">MMyoMyo1</strain>
        <tissue evidence="1">Flight muscle</tissue>
    </source>
</reference>